<evidence type="ECO:0000313" key="14">
    <source>
        <dbReference type="EMBL" id="PZR33673.1"/>
    </source>
</evidence>
<evidence type="ECO:0000256" key="1">
    <source>
        <dbReference type="ARBA" id="ARBA00005380"/>
    </source>
</evidence>
<sequence length="304" mass="31196">MTVFVLGSINLDAVARVDDLPRPGETVAGLSLELFLGGKGANQAVAAARMGAPTRLMGAVGDDDSGVGLKTKLMGYGVQVGDVQTMPNVPTGQAHVWVSASGENMIVVTAGANALVTPQQVASAALEGQRVLLCQLETPPTAIEALFRAGAAKGALRILNAAPALPQGAALFPLTDILILNQTELATYAKLPHEPVKLEEVSLAARKLMSRADQTIIVTLGAAGVAGVRRDEAFLVEGRKVKAVDTVGAGDCFCGALAAALAANMDLREAVEMANAAAALSVQKPGAAPSMPKRREVEAFLEEG</sequence>
<evidence type="ECO:0000256" key="9">
    <source>
        <dbReference type="ARBA" id="ARBA00022842"/>
    </source>
</evidence>
<dbReference type="GO" id="GO:0046872">
    <property type="term" value="F:metal ion binding"/>
    <property type="evidence" value="ECO:0007669"/>
    <property type="project" value="UniProtKB-KW"/>
</dbReference>
<comment type="similarity">
    <text evidence="12">Belongs to the carbohydrate kinase PfkB family. Ribokinase subfamily.</text>
</comment>
<feature type="binding site" evidence="12">
    <location>
        <position position="181"/>
    </location>
    <ligand>
        <name>ATP</name>
        <dbReference type="ChEBI" id="CHEBI:30616"/>
    </ligand>
</feature>
<dbReference type="GO" id="GO:0005524">
    <property type="term" value="F:ATP binding"/>
    <property type="evidence" value="ECO:0007669"/>
    <property type="project" value="UniProtKB-UniRule"/>
</dbReference>
<dbReference type="SUPFAM" id="SSF53613">
    <property type="entry name" value="Ribokinase-like"/>
    <property type="match status" value="1"/>
</dbReference>
<dbReference type="EMBL" id="QFQZ01000038">
    <property type="protein sequence ID" value="PZR33673.1"/>
    <property type="molecule type" value="Genomic_DNA"/>
</dbReference>
<dbReference type="Proteomes" id="UP000249393">
    <property type="component" value="Unassembled WGS sequence"/>
</dbReference>
<dbReference type="GO" id="GO:0005829">
    <property type="term" value="C:cytosol"/>
    <property type="evidence" value="ECO:0007669"/>
    <property type="project" value="TreeGrafter"/>
</dbReference>
<feature type="binding site" evidence="12">
    <location>
        <begin position="38"/>
        <end position="42"/>
    </location>
    <ligand>
        <name>substrate</name>
    </ligand>
</feature>
<feature type="binding site" evidence="12">
    <location>
        <position position="290"/>
    </location>
    <ligand>
        <name>K(+)</name>
        <dbReference type="ChEBI" id="CHEBI:29103"/>
    </ligand>
</feature>
<comment type="similarity">
    <text evidence="1">Belongs to the carbohydrate kinase pfkB family.</text>
</comment>
<dbReference type="GO" id="GO:0019303">
    <property type="term" value="P:D-ribose catabolic process"/>
    <property type="evidence" value="ECO:0007669"/>
    <property type="project" value="UniProtKB-UniRule"/>
</dbReference>
<comment type="catalytic activity">
    <reaction evidence="12">
        <text>D-ribose + ATP = D-ribose 5-phosphate + ADP + H(+)</text>
        <dbReference type="Rhea" id="RHEA:13697"/>
        <dbReference type="ChEBI" id="CHEBI:15378"/>
        <dbReference type="ChEBI" id="CHEBI:30616"/>
        <dbReference type="ChEBI" id="CHEBI:47013"/>
        <dbReference type="ChEBI" id="CHEBI:78346"/>
        <dbReference type="ChEBI" id="CHEBI:456216"/>
        <dbReference type="EC" id="2.7.1.15"/>
    </reaction>
</comment>
<evidence type="ECO:0000256" key="2">
    <source>
        <dbReference type="ARBA" id="ARBA00012035"/>
    </source>
</evidence>
<accession>A0A2W5V732</accession>
<dbReference type="InterPro" id="IPR029056">
    <property type="entry name" value="Ribokinase-like"/>
</dbReference>
<gene>
    <name evidence="12" type="primary">rbsK</name>
    <name evidence="14" type="ORF">DI526_12850</name>
</gene>
<proteinExistence type="inferred from homology"/>
<keyword evidence="7 12" id="KW-0418">Kinase</keyword>
<comment type="function">
    <text evidence="12">Catalyzes the phosphorylation of ribose at O-5 in a reaction requiring ATP and magnesium. The resulting D-ribose-5-phosphate can then be used either for sythesis of nucleotides, histidine, and tryptophan, or as a component of the pentose phosphate pathway.</text>
</comment>
<comment type="pathway">
    <text evidence="12">Carbohydrate metabolism; D-ribose degradation; D-ribose 5-phosphate from beta-D-ribopyranose: step 2/2.</text>
</comment>
<keyword evidence="4 12" id="KW-0808">Transferase</keyword>
<dbReference type="UniPathway" id="UPA00916">
    <property type="reaction ID" value="UER00889"/>
</dbReference>
<keyword evidence="10 12" id="KW-0630">Potassium</keyword>
<dbReference type="InterPro" id="IPR011877">
    <property type="entry name" value="Ribokinase"/>
</dbReference>
<comment type="subcellular location">
    <subcellularLocation>
        <location evidence="12">Cytoplasm</location>
    </subcellularLocation>
</comment>
<name>A0A2W5V732_9CAUL</name>
<evidence type="ECO:0000256" key="8">
    <source>
        <dbReference type="ARBA" id="ARBA00022840"/>
    </source>
</evidence>
<evidence type="ECO:0000256" key="12">
    <source>
        <dbReference type="HAMAP-Rule" id="MF_01987"/>
    </source>
</evidence>
<feature type="domain" description="Carbohydrate kinase PfkB" evidence="13">
    <location>
        <begin position="3"/>
        <end position="293"/>
    </location>
</feature>
<dbReference type="RefSeq" id="WP_304278505.1">
    <property type="nucleotide sequence ID" value="NZ_QFQZ01000038.1"/>
</dbReference>
<dbReference type="Pfam" id="PF00294">
    <property type="entry name" value="PfkB"/>
    <property type="match status" value="1"/>
</dbReference>
<feature type="binding site" evidence="12">
    <location>
        <position position="247"/>
    </location>
    <ligand>
        <name>K(+)</name>
        <dbReference type="ChEBI" id="CHEBI:29103"/>
    </ligand>
</feature>
<comment type="activity regulation">
    <text evidence="12">Activated by a monovalent cation that binds near, but not in, the active site. The most likely occupant of the site in vivo is potassium. Ion binding induces a conformational change that may alter substrate affinity.</text>
</comment>
<evidence type="ECO:0000256" key="11">
    <source>
        <dbReference type="ARBA" id="ARBA00023277"/>
    </source>
</evidence>
<dbReference type="CDD" id="cd01174">
    <property type="entry name" value="ribokinase"/>
    <property type="match status" value="1"/>
</dbReference>
<dbReference type="EC" id="2.7.1.15" evidence="2 12"/>
<keyword evidence="12" id="KW-0963">Cytoplasm</keyword>
<comment type="subunit">
    <text evidence="12">Homodimer.</text>
</comment>
<feature type="binding site" evidence="12">
    <location>
        <begin position="250"/>
        <end position="251"/>
    </location>
    <ligand>
        <name>ATP</name>
        <dbReference type="ChEBI" id="CHEBI:30616"/>
    </ligand>
</feature>
<feature type="binding site" evidence="12">
    <location>
        <position position="286"/>
    </location>
    <ligand>
        <name>K(+)</name>
        <dbReference type="ChEBI" id="CHEBI:29103"/>
    </ligand>
</feature>
<feature type="binding site" evidence="12">
    <location>
        <position position="284"/>
    </location>
    <ligand>
        <name>K(+)</name>
        <dbReference type="ChEBI" id="CHEBI:29103"/>
    </ligand>
</feature>
<protein>
    <recommendedName>
        <fullName evidence="3 12">Ribokinase</fullName>
        <shortName evidence="12">RK</shortName>
        <ecNumber evidence="2 12">2.7.1.15</ecNumber>
    </recommendedName>
</protein>
<feature type="binding site" evidence="12">
    <location>
        <position position="251"/>
    </location>
    <ligand>
        <name>substrate</name>
    </ligand>
</feature>
<dbReference type="PRINTS" id="PR00990">
    <property type="entry name" value="RIBOKINASE"/>
</dbReference>
<comment type="caution">
    <text evidence="12">Lacks conserved residue(s) required for the propagation of feature annotation.</text>
</comment>
<evidence type="ECO:0000256" key="3">
    <source>
        <dbReference type="ARBA" id="ARBA00016943"/>
    </source>
</evidence>
<evidence type="ECO:0000256" key="7">
    <source>
        <dbReference type="ARBA" id="ARBA00022777"/>
    </source>
</evidence>
<keyword evidence="8 12" id="KW-0067">ATP-binding</keyword>
<feature type="binding site" evidence="12">
    <location>
        <position position="137"/>
    </location>
    <ligand>
        <name>substrate</name>
    </ligand>
</feature>
<evidence type="ECO:0000259" key="13">
    <source>
        <dbReference type="Pfam" id="PF00294"/>
    </source>
</evidence>
<comment type="caution">
    <text evidence="14">The sequence shown here is derived from an EMBL/GenBank/DDBJ whole genome shotgun (WGS) entry which is preliminary data.</text>
</comment>
<feature type="binding site" evidence="12">
    <location>
        <position position="275"/>
    </location>
    <ligand>
        <name>ATP</name>
        <dbReference type="ChEBI" id="CHEBI:30616"/>
    </ligand>
</feature>
<dbReference type="AlphaFoldDB" id="A0A2W5V732"/>
<evidence type="ECO:0000256" key="4">
    <source>
        <dbReference type="ARBA" id="ARBA00022679"/>
    </source>
</evidence>
<evidence type="ECO:0000256" key="10">
    <source>
        <dbReference type="ARBA" id="ARBA00022958"/>
    </source>
</evidence>
<dbReference type="PROSITE" id="PS00584">
    <property type="entry name" value="PFKB_KINASES_2"/>
    <property type="match status" value="1"/>
</dbReference>
<reference evidence="14 15" key="1">
    <citation type="submission" date="2017-08" db="EMBL/GenBank/DDBJ databases">
        <title>Infants hospitalized years apart are colonized by the same room-sourced microbial strains.</title>
        <authorList>
            <person name="Brooks B."/>
            <person name="Olm M.R."/>
            <person name="Firek B.A."/>
            <person name="Baker R."/>
            <person name="Thomas B.C."/>
            <person name="Morowitz M.J."/>
            <person name="Banfield J.F."/>
        </authorList>
    </citation>
    <scope>NUCLEOTIDE SEQUENCE [LARGE SCALE GENOMIC DNA]</scope>
    <source>
        <strain evidence="14">S2_003_000_R2_4</strain>
    </source>
</reference>
<feature type="binding site" evidence="12">
    <location>
        <position position="281"/>
    </location>
    <ligand>
        <name>K(+)</name>
        <dbReference type="ChEBI" id="CHEBI:29103"/>
    </ligand>
</feature>
<feature type="binding site" evidence="12">
    <location>
        <begin position="219"/>
        <end position="224"/>
    </location>
    <ligand>
        <name>ATP</name>
        <dbReference type="ChEBI" id="CHEBI:30616"/>
    </ligand>
</feature>
<keyword evidence="5 12" id="KW-0479">Metal-binding</keyword>
<keyword evidence="6 12" id="KW-0547">Nucleotide-binding</keyword>
<evidence type="ECO:0000256" key="6">
    <source>
        <dbReference type="ARBA" id="ARBA00022741"/>
    </source>
</evidence>
<dbReference type="PANTHER" id="PTHR10584">
    <property type="entry name" value="SUGAR KINASE"/>
    <property type="match status" value="1"/>
</dbReference>
<keyword evidence="9 12" id="KW-0460">Magnesium</keyword>
<feature type="binding site" evidence="12">
    <location>
        <begin position="10"/>
        <end position="12"/>
    </location>
    <ligand>
        <name>substrate</name>
    </ligand>
</feature>
<keyword evidence="11 12" id="KW-0119">Carbohydrate metabolism</keyword>
<evidence type="ECO:0000256" key="5">
    <source>
        <dbReference type="ARBA" id="ARBA00022723"/>
    </source>
</evidence>
<dbReference type="Gene3D" id="3.40.1190.20">
    <property type="match status" value="1"/>
</dbReference>
<organism evidence="14 15">
    <name type="scientific">Caulobacter segnis</name>
    <dbReference type="NCBI Taxonomy" id="88688"/>
    <lineage>
        <taxon>Bacteria</taxon>
        <taxon>Pseudomonadati</taxon>
        <taxon>Pseudomonadota</taxon>
        <taxon>Alphaproteobacteria</taxon>
        <taxon>Caulobacterales</taxon>
        <taxon>Caulobacteraceae</taxon>
        <taxon>Caulobacter</taxon>
    </lineage>
</organism>
<dbReference type="HAMAP" id="MF_01987">
    <property type="entry name" value="Ribokinase"/>
    <property type="match status" value="1"/>
</dbReference>
<evidence type="ECO:0000313" key="15">
    <source>
        <dbReference type="Proteomes" id="UP000249393"/>
    </source>
</evidence>
<dbReference type="PANTHER" id="PTHR10584:SF166">
    <property type="entry name" value="RIBOKINASE"/>
    <property type="match status" value="1"/>
</dbReference>
<feature type="active site" description="Proton acceptor" evidence="12">
    <location>
        <position position="251"/>
    </location>
</feature>
<dbReference type="InterPro" id="IPR011611">
    <property type="entry name" value="PfkB_dom"/>
</dbReference>
<dbReference type="InterPro" id="IPR002139">
    <property type="entry name" value="Ribo/fructo_kinase"/>
</dbReference>
<dbReference type="InterPro" id="IPR002173">
    <property type="entry name" value="Carboh/pur_kinase_PfkB_CS"/>
</dbReference>
<feature type="binding site" evidence="12">
    <location>
        <position position="245"/>
    </location>
    <ligand>
        <name>K(+)</name>
        <dbReference type="ChEBI" id="CHEBI:29103"/>
    </ligand>
</feature>
<dbReference type="GO" id="GO:0004747">
    <property type="term" value="F:ribokinase activity"/>
    <property type="evidence" value="ECO:0007669"/>
    <property type="project" value="UniProtKB-UniRule"/>
</dbReference>
<comment type="cofactor">
    <cofactor evidence="12">
        <name>Mg(2+)</name>
        <dbReference type="ChEBI" id="CHEBI:18420"/>
    </cofactor>
    <text evidence="12">Requires a divalent cation, most likely magnesium in vivo, as an electrophilic catalyst to aid phosphoryl group transfer. It is the chelate of the metal and the nucleotide that is the actual substrate.</text>
</comment>